<accession>Q10E88</accession>
<organism evidence="2 3">
    <name type="scientific">Oryza sativa subsp. japonica</name>
    <name type="common">Rice</name>
    <dbReference type="NCBI Taxonomy" id="39947"/>
    <lineage>
        <taxon>Eukaryota</taxon>
        <taxon>Viridiplantae</taxon>
        <taxon>Streptophyta</taxon>
        <taxon>Embryophyta</taxon>
        <taxon>Tracheophyta</taxon>
        <taxon>Spermatophyta</taxon>
        <taxon>Magnoliopsida</taxon>
        <taxon>Liliopsida</taxon>
        <taxon>Poales</taxon>
        <taxon>Poaceae</taxon>
        <taxon>BOP clade</taxon>
        <taxon>Oryzoideae</taxon>
        <taxon>Oryzeae</taxon>
        <taxon>Oryzinae</taxon>
        <taxon>Oryza</taxon>
        <taxon>Oryza sativa</taxon>
    </lineage>
</organism>
<evidence type="ECO:0000313" key="3">
    <source>
        <dbReference type="Proteomes" id="UP000000763"/>
    </source>
</evidence>
<reference evidence="3" key="2">
    <citation type="journal article" date="2008" name="Nucleic Acids Res.">
        <title>The rice annotation project database (RAP-DB): 2008 update.</title>
        <authorList>
            <consortium name="The rice annotation project (RAP)"/>
        </authorList>
    </citation>
    <scope>GENOME REANNOTATION</scope>
    <source>
        <strain evidence="3">cv. Nipponbare</strain>
    </source>
</reference>
<feature type="compositionally biased region" description="Basic and acidic residues" evidence="1">
    <location>
        <begin position="148"/>
        <end position="159"/>
    </location>
</feature>
<feature type="region of interest" description="Disordered" evidence="1">
    <location>
        <begin position="66"/>
        <end position="105"/>
    </location>
</feature>
<feature type="region of interest" description="Disordered" evidence="1">
    <location>
        <begin position="131"/>
        <end position="165"/>
    </location>
</feature>
<name>Q10E88_ORYSJ</name>
<reference evidence="3" key="1">
    <citation type="journal article" date="2005" name="Nature">
        <title>The map-based sequence of the rice genome.</title>
        <authorList>
            <consortium name="International rice genome sequencing project (IRGSP)"/>
            <person name="Matsumoto T."/>
            <person name="Wu J."/>
            <person name="Kanamori H."/>
            <person name="Katayose Y."/>
            <person name="Fujisawa M."/>
            <person name="Namiki N."/>
            <person name="Mizuno H."/>
            <person name="Yamamoto K."/>
            <person name="Antonio B.A."/>
            <person name="Baba T."/>
            <person name="Sakata K."/>
            <person name="Nagamura Y."/>
            <person name="Aoki H."/>
            <person name="Arikawa K."/>
            <person name="Arita K."/>
            <person name="Bito T."/>
            <person name="Chiden Y."/>
            <person name="Fujitsuka N."/>
            <person name="Fukunaka R."/>
            <person name="Hamada M."/>
            <person name="Harada C."/>
            <person name="Hayashi A."/>
            <person name="Hijishita S."/>
            <person name="Honda M."/>
            <person name="Hosokawa S."/>
            <person name="Ichikawa Y."/>
            <person name="Idonuma A."/>
            <person name="Iijima M."/>
            <person name="Ikeda M."/>
            <person name="Ikeno M."/>
            <person name="Ito K."/>
            <person name="Ito S."/>
            <person name="Ito T."/>
            <person name="Ito Y."/>
            <person name="Ito Y."/>
            <person name="Iwabuchi A."/>
            <person name="Kamiya K."/>
            <person name="Karasawa W."/>
            <person name="Kurita K."/>
            <person name="Katagiri S."/>
            <person name="Kikuta A."/>
            <person name="Kobayashi H."/>
            <person name="Kobayashi N."/>
            <person name="Machita K."/>
            <person name="Maehara T."/>
            <person name="Masukawa M."/>
            <person name="Mizubayashi T."/>
            <person name="Mukai Y."/>
            <person name="Nagasaki H."/>
            <person name="Nagata Y."/>
            <person name="Naito S."/>
            <person name="Nakashima M."/>
            <person name="Nakama Y."/>
            <person name="Nakamichi Y."/>
            <person name="Nakamura M."/>
            <person name="Meguro A."/>
            <person name="Negishi M."/>
            <person name="Ohta I."/>
            <person name="Ohta T."/>
            <person name="Okamoto M."/>
            <person name="Ono N."/>
            <person name="Saji S."/>
            <person name="Sakaguchi M."/>
            <person name="Sakai K."/>
            <person name="Shibata M."/>
            <person name="Shimokawa T."/>
            <person name="Song J."/>
            <person name="Takazaki Y."/>
            <person name="Terasawa K."/>
            <person name="Tsugane M."/>
            <person name="Tsuji K."/>
            <person name="Ueda S."/>
            <person name="Waki K."/>
            <person name="Yamagata H."/>
            <person name="Yamamoto M."/>
            <person name="Yamamoto S."/>
            <person name="Yamane H."/>
            <person name="Yoshiki S."/>
            <person name="Yoshihara R."/>
            <person name="Yukawa K."/>
            <person name="Zhong H."/>
            <person name="Yano M."/>
            <person name="Yuan Q."/>
            <person name="Ouyang S."/>
            <person name="Liu J."/>
            <person name="Jones K.M."/>
            <person name="Gansberger K."/>
            <person name="Moffat K."/>
            <person name="Hill J."/>
            <person name="Bera J."/>
            <person name="Fadrosh D."/>
            <person name="Jin S."/>
            <person name="Johri S."/>
            <person name="Kim M."/>
            <person name="Overton L."/>
            <person name="Reardon M."/>
            <person name="Tsitrin T."/>
            <person name="Vuong H."/>
            <person name="Weaver B."/>
            <person name="Ciecko A."/>
            <person name="Tallon L."/>
            <person name="Jackson J."/>
            <person name="Pai G."/>
            <person name="Aken S.V."/>
            <person name="Utterback T."/>
            <person name="Reidmuller S."/>
            <person name="Feldblyum T."/>
            <person name="Hsiao J."/>
            <person name="Zismann V."/>
            <person name="Iobst S."/>
            <person name="de Vazeille A.R."/>
            <person name="Buell C.R."/>
            <person name="Ying K."/>
            <person name="Li Y."/>
            <person name="Lu T."/>
            <person name="Huang Y."/>
            <person name="Zhao Q."/>
            <person name="Feng Q."/>
            <person name="Zhang L."/>
            <person name="Zhu J."/>
            <person name="Weng Q."/>
            <person name="Mu J."/>
            <person name="Lu Y."/>
            <person name="Fan D."/>
            <person name="Liu Y."/>
            <person name="Guan J."/>
            <person name="Zhang Y."/>
            <person name="Yu S."/>
            <person name="Liu X."/>
            <person name="Zhang Y."/>
            <person name="Hong G."/>
            <person name="Han B."/>
            <person name="Choisne N."/>
            <person name="Demange N."/>
            <person name="Orjeda G."/>
            <person name="Samain S."/>
            <person name="Cattolico L."/>
            <person name="Pelletier E."/>
            <person name="Couloux A."/>
            <person name="Segurens B."/>
            <person name="Wincker P."/>
            <person name="D'Hont A."/>
            <person name="Scarpelli C."/>
            <person name="Weissenbach J."/>
            <person name="Salanoubat M."/>
            <person name="Quetier F."/>
            <person name="Yu Y."/>
            <person name="Kim H.R."/>
            <person name="Rambo T."/>
            <person name="Currie J."/>
            <person name="Collura K."/>
            <person name="Luo M."/>
            <person name="Yang T."/>
            <person name="Ammiraju J.S.S."/>
            <person name="Engler F."/>
            <person name="Soderlund C."/>
            <person name="Wing R.A."/>
            <person name="Palmer L.E."/>
            <person name="de la Bastide M."/>
            <person name="Spiegel L."/>
            <person name="Nascimento L."/>
            <person name="Zutavern T."/>
            <person name="O'Shaughnessy A."/>
            <person name="Dike S."/>
            <person name="Dedhia N."/>
            <person name="Preston R."/>
            <person name="Balija V."/>
            <person name="McCombie W.R."/>
            <person name="Chow T."/>
            <person name="Chen H."/>
            <person name="Chung M."/>
            <person name="Chen C."/>
            <person name="Shaw J."/>
            <person name="Wu H."/>
            <person name="Hsiao K."/>
            <person name="Chao Y."/>
            <person name="Chu M."/>
            <person name="Cheng C."/>
            <person name="Hour A."/>
            <person name="Lee P."/>
            <person name="Lin S."/>
            <person name="Lin Y."/>
            <person name="Liou J."/>
            <person name="Liu S."/>
            <person name="Hsing Y."/>
            <person name="Raghuvanshi S."/>
            <person name="Mohanty A."/>
            <person name="Bharti A.K."/>
            <person name="Gaur A."/>
            <person name="Gupta V."/>
            <person name="Kumar D."/>
            <person name="Ravi V."/>
            <person name="Vij S."/>
            <person name="Kapur A."/>
            <person name="Khurana P."/>
            <person name="Khurana P."/>
            <person name="Khurana J.P."/>
            <person name="Tyagi A.K."/>
            <person name="Gaikwad K."/>
            <person name="Singh A."/>
            <person name="Dalal V."/>
            <person name="Srivastava S."/>
            <person name="Dixit A."/>
            <person name="Pal A.K."/>
            <person name="Ghazi I.A."/>
            <person name="Yadav M."/>
            <person name="Pandit A."/>
            <person name="Bhargava A."/>
            <person name="Sureshbabu K."/>
            <person name="Batra K."/>
            <person name="Sharma T.R."/>
            <person name="Mohapatra T."/>
            <person name="Singh N.K."/>
            <person name="Messing J."/>
            <person name="Nelson A.B."/>
            <person name="Fuks G."/>
            <person name="Kavchok S."/>
            <person name="Keizer G."/>
            <person name="Linton E."/>
            <person name="Llaca V."/>
            <person name="Song R."/>
            <person name="Tanyolac B."/>
            <person name="Young S."/>
            <person name="Ho-Il K."/>
            <person name="Hahn J.H."/>
            <person name="Sangsakoo G."/>
            <person name="Vanavichit A."/>
            <person name="de Mattos Luiz.A.T."/>
            <person name="Zimmer P.D."/>
            <person name="Malone G."/>
            <person name="Dellagostin O."/>
            <person name="de Oliveira A.C."/>
            <person name="Bevan M."/>
            <person name="Bancroft I."/>
            <person name="Minx P."/>
            <person name="Cordum H."/>
            <person name="Wilson R."/>
            <person name="Cheng Z."/>
            <person name="Jin W."/>
            <person name="Jiang J."/>
            <person name="Leong S.A."/>
            <person name="Iwama H."/>
            <person name="Gojobori T."/>
            <person name="Itoh T."/>
            <person name="Niimura Y."/>
            <person name="Fujii Y."/>
            <person name="Habara T."/>
            <person name="Sakai H."/>
            <person name="Sato Y."/>
            <person name="Wilson G."/>
            <person name="Kumar K."/>
            <person name="McCouch S."/>
            <person name="Juretic N."/>
            <person name="Hoen D."/>
            <person name="Wright S."/>
            <person name="Bruskiewich R."/>
            <person name="Bureau T."/>
            <person name="Miyao A."/>
            <person name="Hirochika H."/>
            <person name="Nishikawa T."/>
            <person name="Kadowaki K."/>
            <person name="Sugiura M."/>
            <person name="Burr B."/>
            <person name="Sasaki T."/>
        </authorList>
    </citation>
    <scope>NUCLEOTIDE SEQUENCE [LARGE SCALE GENOMIC DNA]</scope>
    <source>
        <strain evidence="3">cv. Nipponbare</strain>
    </source>
</reference>
<evidence type="ECO:0000256" key="1">
    <source>
        <dbReference type="SAM" id="MobiDB-lite"/>
    </source>
</evidence>
<evidence type="ECO:0000313" key="2">
    <source>
        <dbReference type="EMBL" id="AAS07240.1"/>
    </source>
</evidence>
<sequence length="190" mass="19399">MWPLLADGGKRKKQSGYGGRIPALNTLTPLSNSVSFSSAVAMVDNGFLACAVAMAPDSLSSLLEPAVGRSDSSCGQPREQPCAVTTTEAAEDDGPPEREGDGKASAYDTIKRMIPVAEEVVKAREIVTKGGAAGSRPCPPIPVIPSEASDRGGRGRGGDAEDGAVAGGLTATVEHCARMKSWVTGRCAAA</sequence>
<proteinExistence type="predicted"/>
<protein>
    <submittedName>
        <fullName evidence="2">Uncharacterized protein</fullName>
    </submittedName>
</protein>
<dbReference type="Proteomes" id="UP000000763">
    <property type="component" value="Chromosome 3"/>
</dbReference>
<dbReference type="AlphaFoldDB" id="Q10E88"/>
<feature type="region of interest" description="Disordered" evidence="1">
    <location>
        <begin position="1"/>
        <end position="21"/>
    </location>
</feature>
<dbReference type="EMBL" id="AC133334">
    <property type="protein sequence ID" value="AAS07240.1"/>
    <property type="molecule type" value="Genomic_DNA"/>
</dbReference>
<gene>
    <name evidence="2" type="primary">OSJNBa0004L11.2</name>
</gene>